<evidence type="ECO:0000256" key="2">
    <source>
        <dbReference type="ARBA" id="ARBA00023295"/>
    </source>
</evidence>
<keyword evidence="1 3" id="KW-0378">Hydrolase</keyword>
<feature type="region of interest" description="Disordered" evidence="4">
    <location>
        <begin position="263"/>
        <end position="286"/>
    </location>
</feature>
<evidence type="ECO:0000256" key="4">
    <source>
        <dbReference type="SAM" id="MobiDB-lite"/>
    </source>
</evidence>
<dbReference type="OrthoDB" id="43722at2759"/>
<reference evidence="7 8" key="1">
    <citation type="submission" date="2019-01" db="EMBL/GenBank/DDBJ databases">
        <authorList>
            <person name="Ferrante I. M."/>
        </authorList>
    </citation>
    <scope>NUCLEOTIDE SEQUENCE [LARGE SCALE GENOMIC DNA]</scope>
    <source>
        <strain evidence="7 8">B856</strain>
    </source>
</reference>
<dbReference type="EMBL" id="CAACVS010000574">
    <property type="protein sequence ID" value="VEU43680.1"/>
    <property type="molecule type" value="Genomic_DNA"/>
</dbReference>
<dbReference type="PROSITE" id="PS51910">
    <property type="entry name" value="GH18_2"/>
    <property type="match status" value="1"/>
</dbReference>
<gene>
    <name evidence="7" type="ORF">PSNMU_V1.4_AUG-EV-PASAV3_0107310</name>
</gene>
<feature type="domain" description="GH18" evidence="6">
    <location>
        <begin position="408"/>
        <end position="701"/>
    </location>
</feature>
<dbReference type="PROSITE" id="PS01095">
    <property type="entry name" value="GH18_1"/>
    <property type="match status" value="1"/>
</dbReference>
<evidence type="ECO:0000256" key="3">
    <source>
        <dbReference type="RuleBase" id="RU000489"/>
    </source>
</evidence>
<dbReference type="InterPro" id="IPR001223">
    <property type="entry name" value="Glyco_hydro18_cat"/>
</dbReference>
<evidence type="ECO:0000256" key="1">
    <source>
        <dbReference type="ARBA" id="ARBA00022801"/>
    </source>
</evidence>
<evidence type="ECO:0000313" key="7">
    <source>
        <dbReference type="EMBL" id="VEU43680.1"/>
    </source>
</evidence>
<feature type="region of interest" description="Disordered" evidence="4">
    <location>
        <begin position="37"/>
        <end position="59"/>
    </location>
</feature>
<keyword evidence="5" id="KW-0732">Signal</keyword>
<dbReference type="GO" id="GO:0008061">
    <property type="term" value="F:chitin binding"/>
    <property type="evidence" value="ECO:0007669"/>
    <property type="project" value="InterPro"/>
</dbReference>
<organism evidence="7 8">
    <name type="scientific">Pseudo-nitzschia multistriata</name>
    <dbReference type="NCBI Taxonomy" id="183589"/>
    <lineage>
        <taxon>Eukaryota</taxon>
        <taxon>Sar</taxon>
        <taxon>Stramenopiles</taxon>
        <taxon>Ochrophyta</taxon>
        <taxon>Bacillariophyta</taxon>
        <taxon>Bacillariophyceae</taxon>
        <taxon>Bacillariophycidae</taxon>
        <taxon>Bacillariales</taxon>
        <taxon>Bacillariaceae</taxon>
        <taxon>Pseudo-nitzschia</taxon>
    </lineage>
</organism>
<dbReference type="InterPro" id="IPR004302">
    <property type="entry name" value="Cellulose/chitin-bd_N"/>
</dbReference>
<evidence type="ECO:0000313" key="8">
    <source>
        <dbReference type="Proteomes" id="UP000291116"/>
    </source>
</evidence>
<dbReference type="GO" id="GO:0005975">
    <property type="term" value="P:carbohydrate metabolic process"/>
    <property type="evidence" value="ECO:0007669"/>
    <property type="project" value="InterPro"/>
</dbReference>
<dbReference type="Proteomes" id="UP000291116">
    <property type="component" value="Unassembled WGS sequence"/>
</dbReference>
<keyword evidence="2 3" id="KW-0326">Glycosidase</keyword>
<name>A0A448ZNS3_9STRA</name>
<dbReference type="GO" id="GO:0004553">
    <property type="term" value="F:hydrolase activity, hydrolyzing O-glycosyl compounds"/>
    <property type="evidence" value="ECO:0007669"/>
    <property type="project" value="InterPro"/>
</dbReference>
<dbReference type="InterPro" id="IPR011583">
    <property type="entry name" value="Chitinase_II/V-like_cat"/>
</dbReference>
<feature type="region of interest" description="Disordered" evidence="4">
    <location>
        <begin position="305"/>
        <end position="324"/>
    </location>
</feature>
<sequence length="701" mass="76428">MKLVLSSTIISSLAALPATVYGHGYLETPMARNLYAHREGRSGNPSNAPAIPLYQTTPQGLNRNKNVCGMDQGYPDNDYDSWLDTQGNPMPWISQAIYNPGDIIEVNSFLTAHHKGYLEVKGCPRGRDSTQECFDSYPLEFVKDLLYDMPQDTAYPNRGYLHGVEPRLSMQFKLPEGLVGEQVLLQWVYWTANSCNPIGFAEYYSTPKPVGPTGPNWNSLLSTCPPESETPIAPIPNPNSSVLAPERFINCAEVTVTGVQTPAPPFPSPIPPPTSAPVENPVTSPPVSQPPINPGIVGTLSSPVAPPTSAPVENPVTSPPVSQPPINPEIVGTCGGGNTGNGICPVHSMCCSKWGYCGYESTGHCDDPAPIDAPSNPIPMPVSPPVSMPVDAPTLPLPPTHDHHDDNSRLIAYLGNWQSCPSDEQVARYTHIVIAFAVSYTWSPGKNVCSETCEIMVPPVCGDAARPDLIQKWKNMGKKVILSFGGAGMGGSWVGDNNDCWDYCFGRETQVVDRLTDIVNEMGLDGIDIDYEYFYEDHQNGSGFTKGAEAQNFLSQVTIGLRDSMPAGFELTHAPMEPDMVPGKGYFEVLKEVASSLDFLMPQYYNGYVQSHSNFDGALDHYTTLANQMFNGDASKIVYGFCINDCGSFNLDGYESAEVMEWLSKEYPCNGGAFFWVANDDRNSEWSIPVRDQLLIDSEQC</sequence>
<protein>
    <recommendedName>
        <fullName evidence="6">GH18 domain-containing protein</fullName>
    </recommendedName>
</protein>
<feature type="compositionally biased region" description="Pro residues" evidence="4">
    <location>
        <begin position="263"/>
        <end position="275"/>
    </location>
</feature>
<dbReference type="SUPFAM" id="SSF51445">
    <property type="entry name" value="(Trans)glycosidases"/>
    <property type="match status" value="1"/>
</dbReference>
<dbReference type="InterPro" id="IPR017853">
    <property type="entry name" value="GH"/>
</dbReference>
<dbReference type="Gene3D" id="3.20.20.80">
    <property type="entry name" value="Glycosidases"/>
    <property type="match status" value="1"/>
</dbReference>
<proteinExistence type="predicted"/>
<feature type="signal peptide" evidence="5">
    <location>
        <begin position="1"/>
        <end position="22"/>
    </location>
</feature>
<evidence type="ECO:0000259" key="6">
    <source>
        <dbReference type="PROSITE" id="PS51910"/>
    </source>
</evidence>
<accession>A0A448ZNS3</accession>
<dbReference type="SMART" id="SM00636">
    <property type="entry name" value="Glyco_18"/>
    <property type="match status" value="1"/>
</dbReference>
<evidence type="ECO:0000256" key="5">
    <source>
        <dbReference type="SAM" id="SignalP"/>
    </source>
</evidence>
<dbReference type="Pfam" id="PF00704">
    <property type="entry name" value="Glyco_hydro_18"/>
    <property type="match status" value="1"/>
</dbReference>
<dbReference type="InterPro" id="IPR001579">
    <property type="entry name" value="Glyco_hydro_18_chit_AS"/>
</dbReference>
<dbReference type="AlphaFoldDB" id="A0A448ZNS3"/>
<feature type="chain" id="PRO_5019204908" description="GH18 domain-containing protein" evidence="5">
    <location>
        <begin position="23"/>
        <end position="701"/>
    </location>
</feature>
<keyword evidence="8" id="KW-1185">Reference proteome</keyword>
<dbReference type="CDD" id="cd00035">
    <property type="entry name" value="ChtBD1"/>
    <property type="match status" value="1"/>
</dbReference>
<dbReference type="Pfam" id="PF03067">
    <property type="entry name" value="LPMO_10"/>
    <property type="match status" value="1"/>
</dbReference>